<comment type="caution">
    <text evidence="3">The sequence shown here is derived from an EMBL/GenBank/DDBJ whole genome shotgun (WGS) entry which is preliminary data.</text>
</comment>
<dbReference type="Pfam" id="PF08448">
    <property type="entry name" value="PAS_4"/>
    <property type="match status" value="2"/>
</dbReference>
<dbReference type="Pfam" id="PF13426">
    <property type="entry name" value="PAS_9"/>
    <property type="match status" value="1"/>
</dbReference>
<feature type="domain" description="PAS" evidence="1">
    <location>
        <begin position="244"/>
        <end position="314"/>
    </location>
</feature>
<dbReference type="AlphaFoldDB" id="L8JW86"/>
<evidence type="ECO:0000313" key="4">
    <source>
        <dbReference type="Proteomes" id="UP000011135"/>
    </source>
</evidence>
<dbReference type="InterPro" id="IPR035965">
    <property type="entry name" value="PAS-like_dom_sf"/>
</dbReference>
<dbReference type="SUPFAM" id="SSF55785">
    <property type="entry name" value="PYP-like sensor domain (PAS domain)"/>
    <property type="match status" value="3"/>
</dbReference>
<dbReference type="InterPro" id="IPR000700">
    <property type="entry name" value="PAS-assoc_C"/>
</dbReference>
<dbReference type="Proteomes" id="UP000011135">
    <property type="component" value="Unassembled WGS sequence"/>
</dbReference>
<dbReference type="SUPFAM" id="SSF47384">
    <property type="entry name" value="Homodimeric domain of signal transducing histidine kinase"/>
    <property type="match status" value="1"/>
</dbReference>
<dbReference type="PROSITE" id="PS50113">
    <property type="entry name" value="PAC"/>
    <property type="match status" value="1"/>
</dbReference>
<dbReference type="EMBL" id="AMZN01000010">
    <property type="protein sequence ID" value="ELR73060.1"/>
    <property type="molecule type" value="Genomic_DNA"/>
</dbReference>
<dbReference type="eggNOG" id="COG2202">
    <property type="taxonomic scope" value="Bacteria"/>
</dbReference>
<dbReference type="CDD" id="cd00130">
    <property type="entry name" value="PAS"/>
    <property type="match status" value="3"/>
</dbReference>
<dbReference type="InterPro" id="IPR011006">
    <property type="entry name" value="CheY-like_superfamily"/>
</dbReference>
<name>L8JW86_9BACT</name>
<dbReference type="SMART" id="SM00091">
    <property type="entry name" value="PAS"/>
    <property type="match status" value="3"/>
</dbReference>
<organism evidence="3 4">
    <name type="scientific">Fulvivirga imtechensis AK7</name>
    <dbReference type="NCBI Taxonomy" id="1237149"/>
    <lineage>
        <taxon>Bacteria</taxon>
        <taxon>Pseudomonadati</taxon>
        <taxon>Bacteroidota</taxon>
        <taxon>Cytophagia</taxon>
        <taxon>Cytophagales</taxon>
        <taxon>Fulvivirgaceae</taxon>
        <taxon>Fulvivirga</taxon>
    </lineage>
</organism>
<dbReference type="SUPFAM" id="SSF52172">
    <property type="entry name" value="CheY-like"/>
    <property type="match status" value="1"/>
</dbReference>
<dbReference type="InterPro" id="IPR001610">
    <property type="entry name" value="PAC"/>
</dbReference>
<gene>
    <name evidence="3" type="ORF">C900_00140</name>
</gene>
<evidence type="ECO:0000259" key="1">
    <source>
        <dbReference type="PROSITE" id="PS50112"/>
    </source>
</evidence>
<dbReference type="InterPro" id="IPR052155">
    <property type="entry name" value="Biofilm_reg_signaling"/>
</dbReference>
<feature type="domain" description="PAC" evidence="2">
    <location>
        <begin position="436"/>
        <end position="488"/>
    </location>
</feature>
<dbReference type="GO" id="GO:0000155">
    <property type="term" value="F:phosphorelay sensor kinase activity"/>
    <property type="evidence" value="ECO:0007669"/>
    <property type="project" value="InterPro"/>
</dbReference>
<sequence length="570" mass="66360">MTLGYDREEITNISFQELGDLIVVEAEELVFLSLSHTNQPPLEVFSYIQELFSEKPIIVLSDKEDPGISKQLISVGAQDYLVKETYDQFLLKKAIRYAIERRSLLKQVAHAKNDYEKLFLHHPNPMLVFDRDTLCFLRVNHAATEQYGYSESEFLKLTLKDIRIRGDHSKLNRLYKSLINSERLHDVGIWTHRKKTGEEFYAHIYWLPTKFEGRKAQLLVAIDETETIVNAARNEELTKEIKAYADRINSILESITDGFFAVDNEWKFTYVNRVFEKTFARKRENLIGKNVWEVFPAKFGEKIAPRYERAMRTRKHFNFEEYFDALDMWFSVSVYPSEGGLAVYIQDVTKSRKLKEKIFNDQINLNALINNTDDLIWSIDKDLNLLSANEAYKKRMRSFSQTEIKEGRPVILKDADKELQEKWTSLYKKALTGQSYNMESAANTTDGSIFYTEVSFNPIRNPQQEVIGVGCYARDITERKKHQLMIEHHNRLLEDIAWKQSHKMRGPVASILGIMQIFDFDDMDNPFNHELLQHLKNTTEKLDAMIKDIVSSTAALDHDIFNENGSANTL</sequence>
<dbReference type="Gene3D" id="3.40.50.2300">
    <property type="match status" value="1"/>
</dbReference>
<reference evidence="3 4" key="1">
    <citation type="submission" date="2012-12" db="EMBL/GenBank/DDBJ databases">
        <title>Genome assembly of Fulvivirga imtechensis AK7.</title>
        <authorList>
            <person name="Nupur N."/>
            <person name="Khatri I."/>
            <person name="Kumar R."/>
            <person name="Subramanian S."/>
            <person name="Pinnaka A."/>
        </authorList>
    </citation>
    <scope>NUCLEOTIDE SEQUENCE [LARGE SCALE GENOMIC DNA]</scope>
    <source>
        <strain evidence="3 4">AK7</strain>
    </source>
</reference>
<keyword evidence="4" id="KW-1185">Reference proteome</keyword>
<accession>L8JW86</accession>
<dbReference type="CDD" id="cd00156">
    <property type="entry name" value="REC"/>
    <property type="match status" value="1"/>
</dbReference>
<dbReference type="STRING" id="1237149.C900_00140"/>
<dbReference type="PANTHER" id="PTHR44757:SF2">
    <property type="entry name" value="BIOFILM ARCHITECTURE MAINTENANCE PROTEIN MBAA"/>
    <property type="match status" value="1"/>
</dbReference>
<dbReference type="InterPro" id="IPR000014">
    <property type="entry name" value="PAS"/>
</dbReference>
<dbReference type="PROSITE" id="PS50112">
    <property type="entry name" value="PAS"/>
    <property type="match status" value="1"/>
</dbReference>
<dbReference type="eggNOG" id="COG3290">
    <property type="taxonomic scope" value="Bacteria"/>
</dbReference>
<dbReference type="Gene3D" id="1.10.287.130">
    <property type="match status" value="1"/>
</dbReference>
<dbReference type="Gene3D" id="3.30.450.20">
    <property type="entry name" value="PAS domain"/>
    <property type="match status" value="3"/>
</dbReference>
<dbReference type="SMART" id="SM00086">
    <property type="entry name" value="PAC"/>
    <property type="match status" value="1"/>
</dbReference>
<evidence type="ECO:0000313" key="3">
    <source>
        <dbReference type="EMBL" id="ELR73060.1"/>
    </source>
</evidence>
<dbReference type="InterPro" id="IPR013656">
    <property type="entry name" value="PAS_4"/>
</dbReference>
<proteinExistence type="predicted"/>
<dbReference type="PANTHER" id="PTHR44757">
    <property type="entry name" value="DIGUANYLATE CYCLASE DGCP"/>
    <property type="match status" value="1"/>
</dbReference>
<evidence type="ECO:0000259" key="2">
    <source>
        <dbReference type="PROSITE" id="PS50113"/>
    </source>
</evidence>
<dbReference type="InterPro" id="IPR036097">
    <property type="entry name" value="HisK_dim/P_sf"/>
</dbReference>
<dbReference type="NCBIfam" id="TIGR00229">
    <property type="entry name" value="sensory_box"/>
    <property type="match status" value="3"/>
</dbReference>
<protein>
    <submittedName>
        <fullName evidence="3">Putative regulatory protein</fullName>
    </submittedName>
</protein>